<reference evidence="1 2" key="1">
    <citation type="journal article" date="2018" name="Biotechnol. Biofuels">
        <title>Integrative visual omics of the white-rot fungus Polyporus brumalis exposes the biotechnological potential of its oxidative enzymes for delignifying raw plant biomass.</title>
        <authorList>
            <person name="Miyauchi S."/>
            <person name="Rancon A."/>
            <person name="Drula E."/>
            <person name="Hage H."/>
            <person name="Chaduli D."/>
            <person name="Favel A."/>
            <person name="Grisel S."/>
            <person name="Henrissat B."/>
            <person name="Herpoel-Gimbert I."/>
            <person name="Ruiz-Duenas F.J."/>
            <person name="Chevret D."/>
            <person name="Hainaut M."/>
            <person name="Lin J."/>
            <person name="Wang M."/>
            <person name="Pangilinan J."/>
            <person name="Lipzen A."/>
            <person name="Lesage-Meessen L."/>
            <person name="Navarro D."/>
            <person name="Riley R."/>
            <person name="Grigoriev I.V."/>
            <person name="Zhou S."/>
            <person name="Raouche S."/>
            <person name="Rosso M.N."/>
        </authorList>
    </citation>
    <scope>NUCLEOTIDE SEQUENCE [LARGE SCALE GENOMIC DNA]</scope>
    <source>
        <strain evidence="1 2">BRFM 1820</strain>
    </source>
</reference>
<keyword evidence="2" id="KW-1185">Reference proteome</keyword>
<dbReference type="AlphaFoldDB" id="A0A371CIF9"/>
<accession>A0A371CIF9</accession>
<evidence type="ECO:0000313" key="1">
    <source>
        <dbReference type="EMBL" id="RDX40077.1"/>
    </source>
</evidence>
<organism evidence="1 2">
    <name type="scientific">Lentinus brumalis</name>
    <dbReference type="NCBI Taxonomy" id="2498619"/>
    <lineage>
        <taxon>Eukaryota</taxon>
        <taxon>Fungi</taxon>
        <taxon>Dikarya</taxon>
        <taxon>Basidiomycota</taxon>
        <taxon>Agaricomycotina</taxon>
        <taxon>Agaricomycetes</taxon>
        <taxon>Polyporales</taxon>
        <taxon>Polyporaceae</taxon>
        <taxon>Lentinus</taxon>
    </lineage>
</organism>
<name>A0A371CIF9_9APHY</name>
<proteinExistence type="predicted"/>
<dbReference type="Proteomes" id="UP000256964">
    <property type="component" value="Unassembled WGS sequence"/>
</dbReference>
<gene>
    <name evidence="1" type="ORF">OH76DRAFT_1423927</name>
</gene>
<dbReference type="Pfam" id="PF14441">
    <property type="entry name" value="OTT_1508_deam"/>
    <property type="match status" value="1"/>
</dbReference>
<protein>
    <submittedName>
        <fullName evidence="1">Uncharacterized protein</fullName>
    </submittedName>
</protein>
<evidence type="ECO:0000313" key="2">
    <source>
        <dbReference type="Proteomes" id="UP000256964"/>
    </source>
</evidence>
<sequence length="275" mass="30628">MSDPESTIDLSVPKNAEALAVATELMELFELANRSSPAPDIREVNRAYTQACKRWLAVEKDGKMMSILRNHYRFAVPLGQRVISLIKSLSAVVKIAIRRKSQTWQVQWAPSPLPVLRIPDDSELLNAEQLFDARKALFPEETVGPVPVEPELHALCLAFQKKNPNTLRVEGSHCEAVLLNYILSDPSRGTCGYFAASEESCYACATLFHAVRKRTGESFWVKGCSGAVPESWVIPNNIAADFEATAKITFEDMILLSRYQPEPDILDEVRGDPPN</sequence>
<dbReference type="InterPro" id="IPR027796">
    <property type="entry name" value="OTT_1508_deam-like"/>
</dbReference>
<dbReference type="EMBL" id="KZ857591">
    <property type="protein sequence ID" value="RDX40077.1"/>
    <property type="molecule type" value="Genomic_DNA"/>
</dbReference>